<keyword evidence="2" id="KW-1185">Reference proteome</keyword>
<name>A0A498HUS2_MALDO</name>
<sequence>MTIFPFMNTPKFGGPEIEPHIPILGSIQMMSREDALNKFRFAPMDDIVAKVDRVITKNYYHQCVSLLMDQKKKAWPNPRWKRTRKENRRHFFRLLERTCFVAEIGTSRRVWGATFLGLLERLGSLVCADFLFRECESFKPGGLPRYRVGAGDWLAANVPCHVGGEATPPSRTDRPSTTVLRHTIDTSILTSTFAAGICDPITFARSVKASNMTEACGDLNET</sequence>
<proteinExistence type="predicted"/>
<gene>
    <name evidence="1" type="ORF">DVH24_029120</name>
</gene>
<dbReference type="STRING" id="3750.A0A498HUS2"/>
<dbReference type="Proteomes" id="UP000290289">
    <property type="component" value="Chromosome 15"/>
</dbReference>
<evidence type="ECO:0000313" key="2">
    <source>
        <dbReference type="Proteomes" id="UP000290289"/>
    </source>
</evidence>
<evidence type="ECO:0000313" key="1">
    <source>
        <dbReference type="EMBL" id="RXH74399.1"/>
    </source>
</evidence>
<protein>
    <submittedName>
        <fullName evidence="1">Uncharacterized protein</fullName>
    </submittedName>
</protein>
<reference evidence="1 2" key="1">
    <citation type="submission" date="2018-10" db="EMBL/GenBank/DDBJ databases">
        <title>A high-quality apple genome assembly.</title>
        <authorList>
            <person name="Hu J."/>
        </authorList>
    </citation>
    <scope>NUCLEOTIDE SEQUENCE [LARGE SCALE GENOMIC DNA]</scope>
    <source>
        <strain evidence="2">cv. HFTH1</strain>
        <tissue evidence="1">Young leaf</tissue>
    </source>
</reference>
<dbReference type="EMBL" id="RDQH01000341">
    <property type="protein sequence ID" value="RXH74399.1"/>
    <property type="molecule type" value="Genomic_DNA"/>
</dbReference>
<organism evidence="1 2">
    <name type="scientific">Malus domestica</name>
    <name type="common">Apple</name>
    <name type="synonym">Pyrus malus</name>
    <dbReference type="NCBI Taxonomy" id="3750"/>
    <lineage>
        <taxon>Eukaryota</taxon>
        <taxon>Viridiplantae</taxon>
        <taxon>Streptophyta</taxon>
        <taxon>Embryophyta</taxon>
        <taxon>Tracheophyta</taxon>
        <taxon>Spermatophyta</taxon>
        <taxon>Magnoliopsida</taxon>
        <taxon>eudicotyledons</taxon>
        <taxon>Gunneridae</taxon>
        <taxon>Pentapetalae</taxon>
        <taxon>rosids</taxon>
        <taxon>fabids</taxon>
        <taxon>Rosales</taxon>
        <taxon>Rosaceae</taxon>
        <taxon>Amygdaloideae</taxon>
        <taxon>Maleae</taxon>
        <taxon>Malus</taxon>
    </lineage>
</organism>
<accession>A0A498HUS2</accession>
<dbReference type="AlphaFoldDB" id="A0A498HUS2"/>
<comment type="caution">
    <text evidence="1">The sequence shown here is derived from an EMBL/GenBank/DDBJ whole genome shotgun (WGS) entry which is preliminary data.</text>
</comment>